<keyword evidence="4 11" id="KW-0227">DNA damage</keyword>
<dbReference type="eggNOG" id="KOG2487">
    <property type="taxonomic scope" value="Eukaryota"/>
</dbReference>
<dbReference type="Gene3D" id="3.40.50.410">
    <property type="entry name" value="von Willebrand factor, type A domain"/>
    <property type="match status" value="1"/>
</dbReference>
<keyword evidence="7 11" id="KW-0805">Transcription regulation</keyword>
<evidence type="ECO:0000256" key="11">
    <source>
        <dbReference type="RuleBase" id="RU368090"/>
    </source>
</evidence>
<reference evidence="13 14" key="1">
    <citation type="journal article" date="2007" name="Nature">
        <title>Evolution of genes and genomes on the Drosophila phylogeny.</title>
        <authorList>
            <consortium name="Drosophila 12 Genomes Consortium"/>
            <person name="Clark A.G."/>
            <person name="Eisen M.B."/>
            <person name="Smith D.R."/>
            <person name="Bergman C.M."/>
            <person name="Oliver B."/>
            <person name="Markow T.A."/>
            <person name="Kaufman T.C."/>
            <person name="Kellis M."/>
            <person name="Gelbart W."/>
            <person name="Iyer V.N."/>
            <person name="Pollard D.A."/>
            <person name="Sackton T.B."/>
            <person name="Larracuente A.M."/>
            <person name="Singh N.D."/>
            <person name="Abad J.P."/>
            <person name="Abt D.N."/>
            <person name="Adryan B."/>
            <person name="Aguade M."/>
            <person name="Akashi H."/>
            <person name="Anderson W.W."/>
            <person name="Aquadro C.F."/>
            <person name="Ardell D.H."/>
            <person name="Arguello R."/>
            <person name="Artieri C.G."/>
            <person name="Barbash D.A."/>
            <person name="Barker D."/>
            <person name="Barsanti P."/>
            <person name="Batterham P."/>
            <person name="Batzoglou S."/>
            <person name="Begun D."/>
            <person name="Bhutkar A."/>
            <person name="Blanco E."/>
            <person name="Bosak S.A."/>
            <person name="Bradley R.K."/>
            <person name="Brand A.D."/>
            <person name="Brent M.R."/>
            <person name="Brooks A.N."/>
            <person name="Brown R.H."/>
            <person name="Butlin R.K."/>
            <person name="Caggese C."/>
            <person name="Calvi B.R."/>
            <person name="Bernardo de Carvalho A."/>
            <person name="Caspi A."/>
            <person name="Castrezana S."/>
            <person name="Celniker S.E."/>
            <person name="Chang J.L."/>
            <person name="Chapple C."/>
            <person name="Chatterji S."/>
            <person name="Chinwalla A."/>
            <person name="Civetta A."/>
            <person name="Clifton S.W."/>
            <person name="Comeron J.M."/>
            <person name="Costello J.C."/>
            <person name="Coyne J.A."/>
            <person name="Daub J."/>
            <person name="David R.G."/>
            <person name="Delcher A.L."/>
            <person name="Delehaunty K."/>
            <person name="Do C.B."/>
            <person name="Ebling H."/>
            <person name="Edwards K."/>
            <person name="Eickbush T."/>
            <person name="Evans J.D."/>
            <person name="Filipski A."/>
            <person name="Findeiss S."/>
            <person name="Freyhult E."/>
            <person name="Fulton L."/>
            <person name="Fulton R."/>
            <person name="Garcia A.C."/>
            <person name="Gardiner A."/>
            <person name="Garfield D.A."/>
            <person name="Garvin B.E."/>
            <person name="Gibson G."/>
            <person name="Gilbert D."/>
            <person name="Gnerre S."/>
            <person name="Godfrey J."/>
            <person name="Good R."/>
            <person name="Gotea V."/>
            <person name="Gravely B."/>
            <person name="Greenberg A.J."/>
            <person name="Griffiths-Jones S."/>
            <person name="Gross S."/>
            <person name="Guigo R."/>
            <person name="Gustafson E.A."/>
            <person name="Haerty W."/>
            <person name="Hahn M.W."/>
            <person name="Halligan D.L."/>
            <person name="Halpern A.L."/>
            <person name="Halter G.M."/>
            <person name="Han M.V."/>
            <person name="Heger A."/>
            <person name="Hillier L."/>
            <person name="Hinrichs A.S."/>
            <person name="Holmes I."/>
            <person name="Hoskins R.A."/>
            <person name="Hubisz M.J."/>
            <person name="Hultmark D."/>
            <person name="Huntley M.A."/>
            <person name="Jaffe D.B."/>
            <person name="Jagadeeshan S."/>
            <person name="Jeck W.R."/>
            <person name="Johnson J."/>
            <person name="Jones C.D."/>
            <person name="Jordan W.C."/>
            <person name="Karpen G.H."/>
            <person name="Kataoka E."/>
            <person name="Keightley P.D."/>
            <person name="Kheradpour P."/>
            <person name="Kirkness E.F."/>
            <person name="Koerich L.B."/>
            <person name="Kristiansen K."/>
            <person name="Kudrna D."/>
            <person name="Kulathinal R.J."/>
            <person name="Kumar S."/>
            <person name="Kwok R."/>
            <person name="Lander E."/>
            <person name="Langley C.H."/>
            <person name="Lapoint R."/>
            <person name="Lazzaro B.P."/>
            <person name="Lee S.J."/>
            <person name="Levesque L."/>
            <person name="Li R."/>
            <person name="Lin C.F."/>
            <person name="Lin M.F."/>
            <person name="Lindblad-Toh K."/>
            <person name="Llopart A."/>
            <person name="Long M."/>
            <person name="Low L."/>
            <person name="Lozovsky E."/>
            <person name="Lu J."/>
            <person name="Luo M."/>
            <person name="Machado C.A."/>
            <person name="Makalowski W."/>
            <person name="Marzo M."/>
            <person name="Matsuda M."/>
            <person name="Matzkin L."/>
            <person name="McAllister B."/>
            <person name="McBride C.S."/>
            <person name="McKernan B."/>
            <person name="McKernan K."/>
            <person name="Mendez-Lago M."/>
            <person name="Minx P."/>
            <person name="Mollenhauer M.U."/>
            <person name="Montooth K."/>
            <person name="Mount S.M."/>
            <person name="Mu X."/>
            <person name="Myers E."/>
            <person name="Negre B."/>
            <person name="Newfeld S."/>
            <person name="Nielsen R."/>
            <person name="Noor M.A."/>
            <person name="O'Grady P."/>
            <person name="Pachter L."/>
            <person name="Papaceit M."/>
            <person name="Parisi M.J."/>
            <person name="Parisi M."/>
            <person name="Parts L."/>
            <person name="Pedersen J.S."/>
            <person name="Pesole G."/>
            <person name="Phillippy A.M."/>
            <person name="Ponting C.P."/>
            <person name="Pop M."/>
            <person name="Porcelli D."/>
            <person name="Powell J.R."/>
            <person name="Prohaska S."/>
            <person name="Pruitt K."/>
            <person name="Puig M."/>
            <person name="Quesneville H."/>
            <person name="Ram K.R."/>
            <person name="Rand D."/>
            <person name="Rasmussen M.D."/>
            <person name="Reed L.K."/>
            <person name="Reenan R."/>
            <person name="Reily A."/>
            <person name="Remington K.A."/>
            <person name="Rieger T.T."/>
            <person name="Ritchie M.G."/>
            <person name="Robin C."/>
            <person name="Rogers Y.H."/>
            <person name="Rohde C."/>
            <person name="Rozas J."/>
            <person name="Rubenfield M.J."/>
            <person name="Ruiz A."/>
            <person name="Russo S."/>
            <person name="Salzberg S.L."/>
            <person name="Sanchez-Gracia A."/>
            <person name="Saranga D.J."/>
            <person name="Sato H."/>
            <person name="Schaeffer S.W."/>
            <person name="Schatz M.C."/>
            <person name="Schlenke T."/>
            <person name="Schwartz R."/>
            <person name="Segarra C."/>
            <person name="Singh R.S."/>
            <person name="Sirot L."/>
            <person name="Sirota M."/>
            <person name="Sisneros N.B."/>
            <person name="Smith C.D."/>
            <person name="Smith T.F."/>
            <person name="Spieth J."/>
            <person name="Stage D.E."/>
            <person name="Stark A."/>
            <person name="Stephan W."/>
            <person name="Strausberg R.L."/>
            <person name="Strempel S."/>
            <person name="Sturgill D."/>
            <person name="Sutton G."/>
            <person name="Sutton G.G."/>
            <person name="Tao W."/>
            <person name="Teichmann S."/>
            <person name="Tobari Y.N."/>
            <person name="Tomimura Y."/>
            <person name="Tsolas J.M."/>
            <person name="Valente V.L."/>
            <person name="Venter E."/>
            <person name="Venter J.C."/>
            <person name="Vicario S."/>
            <person name="Vieira F.G."/>
            <person name="Vilella A.J."/>
            <person name="Villasante A."/>
            <person name="Walenz B."/>
            <person name="Wang J."/>
            <person name="Wasserman M."/>
            <person name="Watts T."/>
            <person name="Wilson D."/>
            <person name="Wilson R.K."/>
            <person name="Wing R.A."/>
            <person name="Wolfner M.F."/>
            <person name="Wong A."/>
            <person name="Wong G.K."/>
            <person name="Wu C.I."/>
            <person name="Wu G."/>
            <person name="Yamamoto D."/>
            <person name="Yang H.P."/>
            <person name="Yang S.P."/>
            <person name="Yorke J.A."/>
            <person name="Yoshida K."/>
            <person name="Zdobnov E."/>
            <person name="Zhang P."/>
            <person name="Zhang Y."/>
            <person name="Zimin A.V."/>
            <person name="Baldwin J."/>
            <person name="Abdouelleil A."/>
            <person name="Abdulkadir J."/>
            <person name="Abebe A."/>
            <person name="Abera B."/>
            <person name="Abreu J."/>
            <person name="Acer S.C."/>
            <person name="Aftuck L."/>
            <person name="Alexander A."/>
            <person name="An P."/>
            <person name="Anderson E."/>
            <person name="Anderson S."/>
            <person name="Arachi H."/>
            <person name="Azer M."/>
            <person name="Bachantsang P."/>
            <person name="Barry A."/>
            <person name="Bayul T."/>
            <person name="Berlin A."/>
            <person name="Bessette D."/>
            <person name="Bloom T."/>
            <person name="Blye J."/>
            <person name="Boguslavskiy L."/>
            <person name="Bonnet C."/>
            <person name="Boukhgalter B."/>
            <person name="Bourzgui I."/>
            <person name="Brown A."/>
            <person name="Cahill P."/>
            <person name="Channer S."/>
            <person name="Cheshatsang Y."/>
            <person name="Chuda L."/>
            <person name="Citroen M."/>
            <person name="Collymore A."/>
            <person name="Cooke P."/>
            <person name="Costello M."/>
            <person name="D'Aco K."/>
            <person name="Daza R."/>
            <person name="De Haan G."/>
            <person name="DeGray S."/>
            <person name="DeMaso C."/>
            <person name="Dhargay N."/>
            <person name="Dooley K."/>
            <person name="Dooley E."/>
            <person name="Doricent M."/>
            <person name="Dorje P."/>
            <person name="Dorjee K."/>
            <person name="Dupes A."/>
            <person name="Elong R."/>
            <person name="Falk J."/>
            <person name="Farina A."/>
            <person name="Faro S."/>
            <person name="Ferguson D."/>
            <person name="Fisher S."/>
            <person name="Foley C.D."/>
            <person name="Franke A."/>
            <person name="Friedrich D."/>
            <person name="Gadbois L."/>
            <person name="Gearin G."/>
            <person name="Gearin C.R."/>
            <person name="Giannoukos G."/>
            <person name="Goode T."/>
            <person name="Graham J."/>
            <person name="Grandbois E."/>
            <person name="Grewal S."/>
            <person name="Gyaltsen K."/>
            <person name="Hafez N."/>
            <person name="Hagos B."/>
            <person name="Hall J."/>
            <person name="Henson C."/>
            <person name="Hollinger A."/>
            <person name="Honan T."/>
            <person name="Huard M.D."/>
            <person name="Hughes L."/>
            <person name="Hurhula B."/>
            <person name="Husby M.E."/>
            <person name="Kamat A."/>
            <person name="Kanga B."/>
            <person name="Kashin S."/>
            <person name="Khazanovich D."/>
            <person name="Kisner P."/>
            <person name="Lance K."/>
            <person name="Lara M."/>
            <person name="Lee W."/>
            <person name="Lennon N."/>
            <person name="Letendre F."/>
            <person name="LeVine R."/>
            <person name="Lipovsky A."/>
            <person name="Liu X."/>
            <person name="Liu J."/>
            <person name="Liu S."/>
            <person name="Lokyitsang T."/>
            <person name="Lokyitsang Y."/>
            <person name="Lubonja R."/>
            <person name="Lui A."/>
            <person name="MacDonald P."/>
            <person name="Magnisalis V."/>
            <person name="Maru K."/>
            <person name="Matthews C."/>
            <person name="McCusker W."/>
            <person name="McDonough S."/>
            <person name="Mehta T."/>
            <person name="Meldrim J."/>
            <person name="Meneus L."/>
            <person name="Mihai O."/>
            <person name="Mihalev A."/>
            <person name="Mihova T."/>
            <person name="Mittelman R."/>
            <person name="Mlenga V."/>
            <person name="Montmayeur A."/>
            <person name="Mulrain L."/>
            <person name="Navidi A."/>
            <person name="Naylor J."/>
            <person name="Negash T."/>
            <person name="Nguyen T."/>
            <person name="Nguyen N."/>
            <person name="Nicol R."/>
            <person name="Norbu C."/>
            <person name="Norbu N."/>
            <person name="Novod N."/>
            <person name="O'Neill B."/>
            <person name="Osman S."/>
            <person name="Markiewicz E."/>
            <person name="Oyono O.L."/>
            <person name="Patti C."/>
            <person name="Phunkhang P."/>
            <person name="Pierre F."/>
            <person name="Priest M."/>
            <person name="Raghuraman S."/>
            <person name="Rege F."/>
            <person name="Reyes R."/>
            <person name="Rise C."/>
            <person name="Rogov P."/>
            <person name="Ross K."/>
            <person name="Ryan E."/>
            <person name="Settipalli S."/>
            <person name="Shea T."/>
            <person name="Sherpa N."/>
            <person name="Shi L."/>
            <person name="Shih D."/>
            <person name="Sparrow T."/>
            <person name="Spaulding J."/>
            <person name="Stalker J."/>
            <person name="Stange-Thomann N."/>
            <person name="Stavropoulos S."/>
            <person name="Stone C."/>
            <person name="Strader C."/>
            <person name="Tesfaye S."/>
            <person name="Thomson T."/>
            <person name="Thoulutsang Y."/>
            <person name="Thoulutsang D."/>
            <person name="Topham K."/>
            <person name="Topping I."/>
            <person name="Tsamla T."/>
            <person name="Vassiliev H."/>
            <person name="Vo A."/>
            <person name="Wangchuk T."/>
            <person name="Wangdi T."/>
            <person name="Weiand M."/>
            <person name="Wilkinson J."/>
            <person name="Wilson A."/>
            <person name="Yadav S."/>
            <person name="Young G."/>
            <person name="Yu Q."/>
            <person name="Zembek L."/>
            <person name="Zhong D."/>
            <person name="Zimmer A."/>
            <person name="Zwirko Z."/>
            <person name="Jaffe D.B."/>
            <person name="Alvarez P."/>
            <person name="Brockman W."/>
            <person name="Butler J."/>
            <person name="Chin C."/>
            <person name="Gnerre S."/>
            <person name="Grabherr M."/>
            <person name="Kleber M."/>
            <person name="Mauceli E."/>
            <person name="MacCallum I."/>
        </authorList>
    </citation>
    <scope>NUCLEOTIDE SEQUENCE [LARGE SCALE GENOMIC DNA]</scope>
    <source>
        <strain evidence="14">Tucson 15081-1352.22</strain>
    </source>
</reference>
<evidence type="ECO:0000256" key="7">
    <source>
        <dbReference type="ARBA" id="ARBA00023015"/>
    </source>
</evidence>
<dbReference type="InterPro" id="IPR036465">
    <property type="entry name" value="vWFA_dom_sf"/>
</dbReference>
<evidence type="ECO:0000256" key="6">
    <source>
        <dbReference type="ARBA" id="ARBA00022833"/>
    </source>
</evidence>
<evidence type="ECO:0000313" key="14">
    <source>
        <dbReference type="Proteomes" id="UP000009192"/>
    </source>
</evidence>
<evidence type="ECO:0000256" key="10">
    <source>
        <dbReference type="ARBA" id="ARBA00023242"/>
    </source>
</evidence>
<keyword evidence="14" id="KW-1185">Reference proteome</keyword>
<dbReference type="EMBL" id="CH933806">
    <property type="protein sequence ID" value="EDW15722.1"/>
    <property type="molecule type" value="Genomic_DNA"/>
</dbReference>
<dbReference type="OrthoDB" id="17307at2759"/>
<dbReference type="SMR" id="B4KAK9"/>
<protein>
    <recommendedName>
        <fullName evidence="11">General transcription factor IIH subunit 3</fullName>
    </recommendedName>
    <alternativeName>
        <fullName evidence="11">General transcription factor IIH polypeptide 3</fullName>
    </alternativeName>
</protein>
<evidence type="ECO:0000256" key="3">
    <source>
        <dbReference type="ARBA" id="ARBA00022723"/>
    </source>
</evidence>
<keyword evidence="6 11" id="KW-0862">Zinc</keyword>
<dbReference type="InParanoid" id="B4KAK9"/>
<dbReference type="GO" id="GO:0005675">
    <property type="term" value="C:transcription factor TFIIH holo complex"/>
    <property type="evidence" value="ECO:0007669"/>
    <property type="project" value="UniProtKB-UniRule"/>
</dbReference>
<keyword evidence="9 11" id="KW-0234">DNA repair</keyword>
<evidence type="ECO:0000256" key="5">
    <source>
        <dbReference type="ARBA" id="ARBA00022771"/>
    </source>
</evidence>
<dbReference type="GO" id="GO:0000439">
    <property type="term" value="C:transcription factor TFIIH core complex"/>
    <property type="evidence" value="ECO:0007669"/>
    <property type="project" value="UniProtKB-UniRule"/>
</dbReference>
<dbReference type="InterPro" id="IPR004600">
    <property type="entry name" value="TFIIH_Tfb4/GTF2H3"/>
</dbReference>
<dbReference type="KEGG" id="dmo:Dmoj_GI10128"/>
<evidence type="ECO:0000256" key="1">
    <source>
        <dbReference type="ARBA" id="ARBA00004123"/>
    </source>
</evidence>
<evidence type="ECO:0000256" key="9">
    <source>
        <dbReference type="ARBA" id="ARBA00023204"/>
    </source>
</evidence>
<dbReference type="OMA" id="DLRAMCF"/>
<accession>B4KAK9</accession>
<evidence type="ECO:0000256" key="8">
    <source>
        <dbReference type="ARBA" id="ARBA00023163"/>
    </source>
</evidence>
<sequence length="334" mass="37856">MDAQQQRKRLRHGSHRSLRGSGLPEKNMLIIVVDYDANQSYVKRDLELFTKVVCSLTMFGNAYLLQSSENDLVIWSCSSYAVNVIYPEKLIDPTKDSDSQLEELAVVESLTRMRLFNLISQDITVMKRQAKEEEEQTVTALLPGTVAMVLSYLSRCRREVAKVAHIRGRILIVSGSKEPPIPLATMQMNAFQVAARMGVVIDVCALELESSYMLRHAADITGGFYFSTSNFDTLSGVLLGLFLASPHVRQHLNYPVQPQADLRAMCFCHSKLVEMGFVCSSCLTVFCKYTPICGKCETIFKPPQKLQMYIDNRAAQRRQRELLKLEMERQLQII</sequence>
<proteinExistence type="inferred from homology"/>
<dbReference type="GO" id="GO:0006355">
    <property type="term" value="P:regulation of DNA-templated transcription"/>
    <property type="evidence" value="ECO:0007669"/>
    <property type="project" value="InterPro"/>
</dbReference>
<keyword evidence="5 11" id="KW-0863">Zinc-finger</keyword>
<feature type="compositionally biased region" description="Basic residues" evidence="12">
    <location>
        <begin position="1"/>
        <end position="18"/>
    </location>
</feature>
<dbReference type="HOGENOM" id="CLU_040211_1_0_1"/>
<organism evidence="13 14">
    <name type="scientific">Drosophila mojavensis</name>
    <name type="common">Fruit fly</name>
    <dbReference type="NCBI Taxonomy" id="7230"/>
    <lineage>
        <taxon>Eukaryota</taxon>
        <taxon>Metazoa</taxon>
        <taxon>Ecdysozoa</taxon>
        <taxon>Arthropoda</taxon>
        <taxon>Hexapoda</taxon>
        <taxon>Insecta</taxon>
        <taxon>Pterygota</taxon>
        <taxon>Neoptera</taxon>
        <taxon>Endopterygota</taxon>
        <taxon>Diptera</taxon>
        <taxon>Brachycera</taxon>
        <taxon>Muscomorpha</taxon>
        <taxon>Ephydroidea</taxon>
        <taxon>Drosophilidae</taxon>
        <taxon>Drosophila</taxon>
    </lineage>
</organism>
<keyword evidence="3 11" id="KW-0479">Metal-binding</keyword>
<dbReference type="AlphaFoldDB" id="B4KAK9"/>
<evidence type="ECO:0000313" key="13">
    <source>
        <dbReference type="EMBL" id="EDW15722.1"/>
    </source>
</evidence>
<evidence type="ECO:0000256" key="2">
    <source>
        <dbReference type="ARBA" id="ARBA00005273"/>
    </source>
</evidence>
<dbReference type="PANTHER" id="PTHR12831">
    <property type="entry name" value="TRANSCRIPTION INITIATION FACTOR IIH TFIIH , POLYPEPTIDE 3-RELATED"/>
    <property type="match status" value="1"/>
</dbReference>
<comment type="subunit">
    <text evidence="11">Part of a TFIID-containing RNA polymerase II pre-initiation complex that is composed of TBP and at least GTF2A1, GTF2A2, GTF2E1, GTF2E2, GTF2F1, GTF2H2, GTF2H3, GTF2H4, GTF2H5, GTF2B, TCEA1, ERCC2, ERCC3, TAF1, TAF2, TAF3, TAF4, TAF5, TAF6, TAF7, TAF8, TAF9, TAF10, TAF11, TAF12 and TAF13. Component of the 7-subunit TFIIH core complex composed of XPB/ERCC3, XPD/ERCC2, GTF2H1, GTF2H2, GTF2H3, GTF2H4 and GTF2H5, which is active in NER. The core complex associates with the 3-subunit CDK-activating kinase (CAK) module composed of CCNH/cyclin H, CDK7 and MNAT1 to form the 10-subunit holoenzyme (holo-TFIIH) active in transcription. Interacts with RARA; the interaction requires prior phosphorylation of RARA on 'Ser-369' which then enhances interaction of RARA with CDK7.</text>
</comment>
<comment type="subcellular location">
    <subcellularLocation>
        <location evidence="1 11">Nucleus</location>
    </subcellularLocation>
</comment>
<keyword evidence="8 11" id="KW-0804">Transcription</keyword>
<comment type="function">
    <text evidence="11">Component of the general transcription and DNA repair factor IIH (TFIIH) core complex, which is involved in general and transcription-coupled nucleotide excision repair (NER) of damaged DNA and, when complexed to CAK, in RNA transcription by RNA polymerase II. In NER, TFIIH acts by opening DNA around the lesion to allow the excision of the damaged oligonucleotide and its replacement by a new DNA fragment. In transcription, TFIIH has an essential role in transcription initiation. When the pre-initiation complex (PIC) has been established, TFIIH is required for promoter opening and promoter escape. Phosphorylation of the C-terminal tail (CTD) of the largest subunit of RNA polymerase II by the kinase module CAK controls the initiation of transcription.</text>
</comment>
<dbReference type="Proteomes" id="UP000009192">
    <property type="component" value="Unassembled WGS sequence"/>
</dbReference>
<dbReference type="GO" id="GO:0008270">
    <property type="term" value="F:zinc ion binding"/>
    <property type="evidence" value="ECO:0007669"/>
    <property type="project" value="UniProtKB-KW"/>
</dbReference>
<evidence type="ECO:0000256" key="12">
    <source>
        <dbReference type="SAM" id="MobiDB-lite"/>
    </source>
</evidence>
<dbReference type="Pfam" id="PF03850">
    <property type="entry name" value="Tfb4"/>
    <property type="match status" value="1"/>
</dbReference>
<feature type="region of interest" description="Disordered" evidence="12">
    <location>
        <begin position="1"/>
        <end position="21"/>
    </location>
</feature>
<dbReference type="GO" id="GO:0006289">
    <property type="term" value="P:nucleotide-excision repair"/>
    <property type="evidence" value="ECO:0007669"/>
    <property type="project" value="UniProtKB-UniRule"/>
</dbReference>
<name>B4KAK9_DROMO</name>
<dbReference type="PhylomeDB" id="B4KAK9"/>
<comment type="similarity">
    <text evidence="2 11">Belongs to the TFB4 family.</text>
</comment>
<gene>
    <name evidence="13" type="primary">Dmoj\GI10128</name>
    <name evidence="13" type="ORF">Dmoj_GI10128</name>
</gene>
<evidence type="ECO:0000256" key="4">
    <source>
        <dbReference type="ARBA" id="ARBA00022763"/>
    </source>
</evidence>
<keyword evidence="10 11" id="KW-0539">Nucleus</keyword>
<dbReference type="PANTHER" id="PTHR12831:SF0">
    <property type="entry name" value="GENERAL TRANSCRIPTION FACTOR IIH SUBUNIT 3"/>
    <property type="match status" value="1"/>
</dbReference>